<dbReference type="InterPro" id="IPR005366">
    <property type="entry name" value="EMC8/9"/>
</dbReference>
<organism evidence="2">
    <name type="scientific">Melampsora larici-populina (strain 98AG31 / pathotype 3-4-7)</name>
    <name type="common">Poplar leaf rust fungus</name>
    <dbReference type="NCBI Taxonomy" id="747676"/>
    <lineage>
        <taxon>Eukaryota</taxon>
        <taxon>Fungi</taxon>
        <taxon>Dikarya</taxon>
        <taxon>Basidiomycota</taxon>
        <taxon>Pucciniomycotina</taxon>
        <taxon>Pucciniomycetes</taxon>
        <taxon>Pucciniales</taxon>
        <taxon>Melampsoraceae</taxon>
        <taxon>Melampsora</taxon>
    </lineage>
</organism>
<dbReference type="AlphaFoldDB" id="F4RG64"/>
<evidence type="ECO:0000313" key="2">
    <source>
        <dbReference type="Proteomes" id="UP000001072"/>
    </source>
</evidence>
<dbReference type="KEGG" id="mlr:MELLADRAFT_116008"/>
<dbReference type="STRING" id="747676.F4RG64"/>
<dbReference type="PANTHER" id="PTHR12941">
    <property type="entry name" value="ER MEMBRANE PROTEIN COMPLEX"/>
    <property type="match status" value="1"/>
</dbReference>
<protein>
    <recommendedName>
        <fullName evidence="3">MPN domain-containing protein</fullName>
    </recommendedName>
</protein>
<evidence type="ECO:0000313" key="1">
    <source>
        <dbReference type="EMBL" id="EGG08555.1"/>
    </source>
</evidence>
<dbReference type="eggNOG" id="KOG3289">
    <property type="taxonomic scope" value="Eukaryota"/>
</dbReference>
<dbReference type="Proteomes" id="UP000001072">
    <property type="component" value="Unassembled WGS sequence"/>
</dbReference>
<dbReference type="VEuPathDB" id="FungiDB:MELLADRAFT_116008"/>
<name>F4RG64_MELLP</name>
<dbReference type="PANTHER" id="PTHR12941:SF10">
    <property type="entry name" value="ER MEMBRANE PROTEIN COMPLEX SUBUNIT 8_9 HOMOLOG"/>
    <property type="match status" value="1"/>
</dbReference>
<dbReference type="InParanoid" id="F4RG64"/>
<dbReference type="HOGENOM" id="CLU_087337_0_0_1"/>
<proteinExistence type="predicted"/>
<dbReference type="CDD" id="cd08060">
    <property type="entry name" value="MPN_UPF0172"/>
    <property type="match status" value="1"/>
</dbReference>
<evidence type="ECO:0008006" key="3">
    <source>
        <dbReference type="Google" id="ProtNLM"/>
    </source>
</evidence>
<dbReference type="GO" id="GO:0072546">
    <property type="term" value="C:EMC complex"/>
    <property type="evidence" value="ECO:0007669"/>
    <property type="project" value="InterPro"/>
</dbReference>
<accession>F4RG64</accession>
<sequence length="185" mass="20314">MFAYSLLPKSAIKAILHASKYPHSTVIGLLLGSIENESVSISDAIPLVHHWSDLSPMLEAGLAIADGHARSSNLMIVGTYVARARLDDRALDWVSQQLNSLLEFKHPIALVIDNTKLRKAENPFIPFLMTDSQGSWSNATPNQFNYTPSKTLTSCQPTDLADFDDHLEDIGLDWLVNPSVTVVSS</sequence>
<dbReference type="Pfam" id="PF03665">
    <property type="entry name" value="UPF0172"/>
    <property type="match status" value="1"/>
</dbReference>
<dbReference type="RefSeq" id="XP_007408141.1">
    <property type="nucleotide sequence ID" value="XM_007408079.1"/>
</dbReference>
<keyword evidence="2" id="KW-1185">Reference proteome</keyword>
<dbReference type="GeneID" id="18925732"/>
<dbReference type="EMBL" id="GL883100">
    <property type="protein sequence ID" value="EGG08555.1"/>
    <property type="molecule type" value="Genomic_DNA"/>
</dbReference>
<dbReference type="OrthoDB" id="194468at2759"/>
<gene>
    <name evidence="1" type="ORF">MELLADRAFT_116008</name>
</gene>
<reference evidence="2" key="1">
    <citation type="journal article" date="2011" name="Proc. Natl. Acad. Sci. U.S.A.">
        <title>Obligate biotrophy features unraveled by the genomic analysis of rust fungi.</title>
        <authorList>
            <person name="Duplessis S."/>
            <person name="Cuomo C.A."/>
            <person name="Lin Y.-C."/>
            <person name="Aerts A."/>
            <person name="Tisserant E."/>
            <person name="Veneault-Fourrey C."/>
            <person name="Joly D.L."/>
            <person name="Hacquard S."/>
            <person name="Amselem J."/>
            <person name="Cantarel B.L."/>
            <person name="Chiu R."/>
            <person name="Coutinho P.M."/>
            <person name="Feau N."/>
            <person name="Field M."/>
            <person name="Frey P."/>
            <person name="Gelhaye E."/>
            <person name="Goldberg J."/>
            <person name="Grabherr M.G."/>
            <person name="Kodira C.D."/>
            <person name="Kohler A."/>
            <person name="Kuees U."/>
            <person name="Lindquist E.A."/>
            <person name="Lucas S.M."/>
            <person name="Mago R."/>
            <person name="Mauceli E."/>
            <person name="Morin E."/>
            <person name="Murat C."/>
            <person name="Pangilinan J.L."/>
            <person name="Park R."/>
            <person name="Pearson M."/>
            <person name="Quesneville H."/>
            <person name="Rouhier N."/>
            <person name="Sakthikumar S."/>
            <person name="Salamov A.A."/>
            <person name="Schmutz J."/>
            <person name="Selles B."/>
            <person name="Shapiro H."/>
            <person name="Tanguay P."/>
            <person name="Tuskan G.A."/>
            <person name="Henrissat B."/>
            <person name="Van de Peer Y."/>
            <person name="Rouze P."/>
            <person name="Ellis J.G."/>
            <person name="Dodds P.N."/>
            <person name="Schein J.E."/>
            <person name="Zhong S."/>
            <person name="Hamelin R.C."/>
            <person name="Grigoriev I.V."/>
            <person name="Szabo L.J."/>
            <person name="Martin F."/>
        </authorList>
    </citation>
    <scope>NUCLEOTIDE SEQUENCE [LARGE SCALE GENOMIC DNA]</scope>
    <source>
        <strain evidence="2">98AG31 / pathotype 3-4-7</strain>
    </source>
</reference>